<gene>
    <name evidence="2" type="ORF">DFR50_14053</name>
</gene>
<dbReference type="Proteomes" id="UP000253529">
    <property type="component" value="Unassembled WGS sequence"/>
</dbReference>
<feature type="transmembrane region" description="Helical" evidence="1">
    <location>
        <begin position="284"/>
        <end position="304"/>
    </location>
</feature>
<proteinExistence type="predicted"/>
<evidence type="ECO:0000256" key="1">
    <source>
        <dbReference type="SAM" id="Phobius"/>
    </source>
</evidence>
<feature type="transmembrane region" description="Helical" evidence="1">
    <location>
        <begin position="32"/>
        <end position="54"/>
    </location>
</feature>
<feature type="transmembrane region" description="Helical" evidence="1">
    <location>
        <begin position="60"/>
        <end position="80"/>
    </location>
</feature>
<dbReference type="AlphaFoldDB" id="A0A366ER74"/>
<feature type="transmembrane region" description="Helical" evidence="1">
    <location>
        <begin position="111"/>
        <end position="127"/>
    </location>
</feature>
<feature type="transmembrane region" description="Helical" evidence="1">
    <location>
        <begin position="132"/>
        <end position="152"/>
    </location>
</feature>
<accession>A0A366ER74</accession>
<reference evidence="2 3" key="1">
    <citation type="submission" date="2018-06" db="EMBL/GenBank/DDBJ databases">
        <title>Genomic Encyclopedia of Type Strains, Phase IV (KMG-IV): sequencing the most valuable type-strain genomes for metagenomic binning, comparative biology and taxonomic classification.</title>
        <authorList>
            <person name="Goeker M."/>
        </authorList>
    </citation>
    <scope>NUCLEOTIDE SEQUENCE [LARGE SCALE GENOMIC DNA]</scope>
    <source>
        <strain evidence="2 3">DSM 24875</strain>
    </source>
</reference>
<sequence length="313" mass="32069">MKYLIDIDDLERQGVLKPDVAATLRDRAGESVVSSAINVVLGFGAIAVAAGVIALFPSGWLATAIGAGFVAAACAVMGRASGSWGQLAGIWMVVGALTLSVSVGILIDRPLWSAAAAATILSAAAVLSRSHLLTALAPLALAAVIGASAGYWDACYEVAVREPAVTIALFALLALAGWQAARVLPPPACDLALTLARMSVILVNVGFWVGSLCGDSPGQLWRGPEPAGRLDPQIPAVAFAAAWAVALVVAGWWGARSGRRFMVNAAATFGAINFYSQWFERLGANPLTVLGGGLVAIAVGSALLRYNAHGRAD</sequence>
<name>A0A366ER74_9HYPH</name>
<protein>
    <recommendedName>
        <fullName evidence="4">Membrane protein DUF2157</fullName>
    </recommendedName>
</protein>
<evidence type="ECO:0000313" key="2">
    <source>
        <dbReference type="EMBL" id="RBP04180.1"/>
    </source>
</evidence>
<feature type="transmembrane region" description="Helical" evidence="1">
    <location>
        <begin position="261"/>
        <end position="278"/>
    </location>
</feature>
<dbReference type="EMBL" id="QNRK01000040">
    <property type="protein sequence ID" value="RBP04180.1"/>
    <property type="molecule type" value="Genomic_DNA"/>
</dbReference>
<organism evidence="2 3">
    <name type="scientific">Roseiarcus fermentans</name>
    <dbReference type="NCBI Taxonomy" id="1473586"/>
    <lineage>
        <taxon>Bacteria</taxon>
        <taxon>Pseudomonadati</taxon>
        <taxon>Pseudomonadota</taxon>
        <taxon>Alphaproteobacteria</taxon>
        <taxon>Hyphomicrobiales</taxon>
        <taxon>Roseiarcaceae</taxon>
        <taxon>Roseiarcus</taxon>
    </lineage>
</organism>
<feature type="transmembrane region" description="Helical" evidence="1">
    <location>
        <begin position="191"/>
        <end position="212"/>
    </location>
</feature>
<feature type="transmembrane region" description="Helical" evidence="1">
    <location>
        <begin position="87"/>
        <end position="105"/>
    </location>
</feature>
<feature type="transmembrane region" description="Helical" evidence="1">
    <location>
        <begin position="232"/>
        <end position="254"/>
    </location>
</feature>
<keyword evidence="1" id="KW-0472">Membrane</keyword>
<dbReference type="OrthoDB" id="7264924at2"/>
<keyword evidence="1" id="KW-0812">Transmembrane</keyword>
<comment type="caution">
    <text evidence="2">The sequence shown here is derived from an EMBL/GenBank/DDBJ whole genome shotgun (WGS) entry which is preliminary data.</text>
</comment>
<evidence type="ECO:0000313" key="3">
    <source>
        <dbReference type="Proteomes" id="UP000253529"/>
    </source>
</evidence>
<keyword evidence="3" id="KW-1185">Reference proteome</keyword>
<keyword evidence="1" id="KW-1133">Transmembrane helix</keyword>
<dbReference type="RefSeq" id="WP_113892264.1">
    <property type="nucleotide sequence ID" value="NZ_QNRK01000040.1"/>
</dbReference>
<evidence type="ECO:0008006" key="4">
    <source>
        <dbReference type="Google" id="ProtNLM"/>
    </source>
</evidence>
<feature type="transmembrane region" description="Helical" evidence="1">
    <location>
        <begin position="164"/>
        <end position="184"/>
    </location>
</feature>